<dbReference type="PANTHER" id="PTHR31307:SF39">
    <property type="entry name" value="TRIHELIX TRANSCRIPTION FACTOR ASIL1"/>
    <property type="match status" value="1"/>
</dbReference>
<reference evidence="1 2" key="1">
    <citation type="submission" date="2020-02" db="EMBL/GenBank/DDBJ databases">
        <authorList>
            <person name="Ma Q."/>
            <person name="Huang Y."/>
            <person name="Song X."/>
            <person name="Pei D."/>
        </authorList>
    </citation>
    <scope>NUCLEOTIDE SEQUENCE [LARGE SCALE GENOMIC DNA]</scope>
    <source>
        <strain evidence="1">Sxm20200214</strain>
        <tissue evidence="1">Leaf</tissue>
    </source>
</reference>
<evidence type="ECO:0000313" key="1">
    <source>
        <dbReference type="EMBL" id="KAG2304784.1"/>
    </source>
</evidence>
<dbReference type="PANTHER" id="PTHR31307">
    <property type="entry name" value="TRIHELIX TRANSCRIPTION FACTOR ASIL2"/>
    <property type="match status" value="1"/>
</dbReference>
<keyword evidence="2" id="KW-1185">Reference proteome</keyword>
<proteinExistence type="predicted"/>
<accession>A0A8X7V729</accession>
<gene>
    <name evidence="1" type="ORF">Bca52824_033435</name>
</gene>
<dbReference type="Proteomes" id="UP000886595">
    <property type="component" value="Unassembled WGS sequence"/>
</dbReference>
<dbReference type="GO" id="GO:0000976">
    <property type="term" value="F:transcription cis-regulatory region binding"/>
    <property type="evidence" value="ECO:0007669"/>
    <property type="project" value="TreeGrafter"/>
</dbReference>
<dbReference type="GO" id="GO:0005634">
    <property type="term" value="C:nucleus"/>
    <property type="evidence" value="ECO:0007669"/>
    <property type="project" value="TreeGrafter"/>
</dbReference>
<name>A0A8X7V729_BRACI</name>
<organism evidence="1 2">
    <name type="scientific">Brassica carinata</name>
    <name type="common">Ethiopian mustard</name>
    <name type="synonym">Abyssinian cabbage</name>
    <dbReference type="NCBI Taxonomy" id="52824"/>
    <lineage>
        <taxon>Eukaryota</taxon>
        <taxon>Viridiplantae</taxon>
        <taxon>Streptophyta</taxon>
        <taxon>Embryophyta</taxon>
        <taxon>Tracheophyta</taxon>
        <taxon>Spermatophyta</taxon>
        <taxon>Magnoliopsida</taxon>
        <taxon>eudicotyledons</taxon>
        <taxon>Gunneridae</taxon>
        <taxon>Pentapetalae</taxon>
        <taxon>rosids</taxon>
        <taxon>malvids</taxon>
        <taxon>Brassicales</taxon>
        <taxon>Brassicaceae</taxon>
        <taxon>Brassiceae</taxon>
        <taxon>Brassica</taxon>
    </lineage>
</organism>
<dbReference type="AlphaFoldDB" id="A0A8X7V729"/>
<protein>
    <submittedName>
        <fullName evidence="1">Uncharacterized protein</fullName>
    </submittedName>
</protein>
<dbReference type="EMBL" id="JAAMPC010000007">
    <property type="protein sequence ID" value="KAG2304784.1"/>
    <property type="molecule type" value="Genomic_DNA"/>
</dbReference>
<evidence type="ECO:0000313" key="2">
    <source>
        <dbReference type="Proteomes" id="UP000886595"/>
    </source>
</evidence>
<sequence>MYGGASYFHKNPLGGEYTVFAGSKEAFCDYLRGLDCSDVEVYGIPEGKAFRWKTTAVWLWNLQLIRQAGRRVKNNNISCLQVRLLSAVEHFILFKFQILEHFIFIVYLFPRFGVRLSDGVAYVCRKKPQQTYLPTIPVVKLIPSGEFPECEIQQHKDEVAAQWTRLIGGEASEGGSGGEACGLGLLLNGHGLLEEKLEGGSGGEACGLGESGVGDMAKAILGFTKAYEKAETAKSPPPPSQPLLKQLKMDESGESGVGDMAKAILGFTKAYEKAETAKVKLMLKLRKERMKFVKEMEL</sequence>
<comment type="caution">
    <text evidence="1">The sequence shown here is derived from an EMBL/GenBank/DDBJ whole genome shotgun (WGS) entry which is preliminary data.</text>
</comment>
<dbReference type="InterPro" id="IPR044823">
    <property type="entry name" value="ASIL1/2-like"/>
</dbReference>
<dbReference type="Gene3D" id="3.20.140.10">
    <property type="entry name" value="nicotinate phosphoribosyltransferase"/>
    <property type="match status" value="1"/>
</dbReference>
<dbReference type="OrthoDB" id="193380at2759"/>